<accession>A0A5A7QX07</accession>
<evidence type="ECO:0000313" key="2">
    <source>
        <dbReference type="Proteomes" id="UP000325081"/>
    </source>
</evidence>
<organism evidence="1 2">
    <name type="scientific">Striga asiatica</name>
    <name type="common">Asiatic witchweed</name>
    <name type="synonym">Buchnera asiatica</name>
    <dbReference type="NCBI Taxonomy" id="4170"/>
    <lineage>
        <taxon>Eukaryota</taxon>
        <taxon>Viridiplantae</taxon>
        <taxon>Streptophyta</taxon>
        <taxon>Embryophyta</taxon>
        <taxon>Tracheophyta</taxon>
        <taxon>Spermatophyta</taxon>
        <taxon>Magnoliopsida</taxon>
        <taxon>eudicotyledons</taxon>
        <taxon>Gunneridae</taxon>
        <taxon>Pentapetalae</taxon>
        <taxon>asterids</taxon>
        <taxon>lamiids</taxon>
        <taxon>Lamiales</taxon>
        <taxon>Orobanchaceae</taxon>
        <taxon>Buchnereae</taxon>
        <taxon>Striga</taxon>
    </lineage>
</organism>
<dbReference type="Proteomes" id="UP000325081">
    <property type="component" value="Unassembled WGS sequence"/>
</dbReference>
<name>A0A5A7QX07_STRAF</name>
<reference evidence="2" key="1">
    <citation type="journal article" date="2019" name="Curr. Biol.">
        <title>Genome Sequence of Striga asiatica Provides Insight into the Evolution of Plant Parasitism.</title>
        <authorList>
            <person name="Yoshida S."/>
            <person name="Kim S."/>
            <person name="Wafula E.K."/>
            <person name="Tanskanen J."/>
            <person name="Kim Y.M."/>
            <person name="Honaas L."/>
            <person name="Yang Z."/>
            <person name="Spallek T."/>
            <person name="Conn C.E."/>
            <person name="Ichihashi Y."/>
            <person name="Cheong K."/>
            <person name="Cui S."/>
            <person name="Der J.P."/>
            <person name="Gundlach H."/>
            <person name="Jiao Y."/>
            <person name="Hori C."/>
            <person name="Ishida J.K."/>
            <person name="Kasahara H."/>
            <person name="Kiba T."/>
            <person name="Kim M.S."/>
            <person name="Koo N."/>
            <person name="Laohavisit A."/>
            <person name="Lee Y.H."/>
            <person name="Lumba S."/>
            <person name="McCourt P."/>
            <person name="Mortimer J.C."/>
            <person name="Mutuku J.M."/>
            <person name="Nomura T."/>
            <person name="Sasaki-Sekimoto Y."/>
            <person name="Seto Y."/>
            <person name="Wang Y."/>
            <person name="Wakatake T."/>
            <person name="Sakakibara H."/>
            <person name="Demura T."/>
            <person name="Yamaguchi S."/>
            <person name="Yoneyama K."/>
            <person name="Manabe R.I."/>
            <person name="Nelson D.C."/>
            <person name="Schulman A.H."/>
            <person name="Timko M.P."/>
            <person name="dePamphilis C.W."/>
            <person name="Choi D."/>
            <person name="Shirasu K."/>
        </authorList>
    </citation>
    <scope>NUCLEOTIDE SEQUENCE [LARGE SCALE GENOMIC DNA]</scope>
    <source>
        <strain evidence="2">cv. UVA1</strain>
    </source>
</reference>
<comment type="caution">
    <text evidence="1">The sequence shown here is derived from an EMBL/GenBank/DDBJ whole genome shotgun (WGS) entry which is preliminary data.</text>
</comment>
<dbReference type="EMBL" id="BKCP01008626">
    <property type="protein sequence ID" value="GER49518.1"/>
    <property type="molecule type" value="Genomic_DNA"/>
</dbReference>
<dbReference type="AlphaFoldDB" id="A0A5A7QX07"/>
<keyword evidence="1" id="KW-0648">Protein biosynthesis</keyword>
<keyword evidence="1" id="KW-0396">Initiation factor</keyword>
<evidence type="ECO:0000313" key="1">
    <source>
        <dbReference type="EMBL" id="GER49518.1"/>
    </source>
</evidence>
<dbReference type="GO" id="GO:0003743">
    <property type="term" value="F:translation initiation factor activity"/>
    <property type="evidence" value="ECO:0007669"/>
    <property type="project" value="UniProtKB-KW"/>
</dbReference>
<sequence>MISGKATCSCLSRVTLRGSVCIDLQRADRGGGPSDNLHTRAILATMGKEGERRWLNRGAGEQEDSSRVGKTIIESIMWEGRRTSVFSIDDGKHEGSGGKRRRNFHVEELTGGVKNLNLAIMVTEEPNVIAGILDNLMEIE</sequence>
<keyword evidence="2" id="KW-1185">Reference proteome</keyword>
<gene>
    <name evidence="1" type="ORF">STAS_26767</name>
</gene>
<proteinExistence type="predicted"/>
<protein>
    <submittedName>
        <fullName evidence="1">Eukaryotic translation initiation factor 3subunit B</fullName>
    </submittedName>
</protein>